<dbReference type="eggNOG" id="COG2986">
    <property type="taxonomic scope" value="Bacteria"/>
</dbReference>
<accession>W0PAE5</accession>
<name>W0PAE5_ADVMD</name>
<gene>
    <name evidence="1" type="ORF">MIM_c03650</name>
</gene>
<keyword evidence="2" id="KW-1185">Reference proteome</keyword>
<dbReference type="InterPro" id="IPR001106">
    <property type="entry name" value="Aromatic_Lyase"/>
</dbReference>
<dbReference type="InterPro" id="IPR008948">
    <property type="entry name" value="L-Aspartase-like"/>
</dbReference>
<dbReference type="GO" id="GO:0016841">
    <property type="term" value="F:ammonia-lyase activity"/>
    <property type="evidence" value="ECO:0007669"/>
    <property type="project" value="UniProtKB-ARBA"/>
</dbReference>
<dbReference type="EMBL" id="CP003915">
    <property type="protein sequence ID" value="AHG62467.1"/>
    <property type="molecule type" value="Genomic_DNA"/>
</dbReference>
<dbReference type="KEGG" id="amim:MIM_c03650"/>
<sequence>MNHYRRLWAVLVCCGMLFVWRTGVARPVLELGPSHRLTLQEVREVALDHRPVTLSEAGMRNVRRGHEIVMDAALGGVPVYGLNVGVGWNKDHPVFHEVNGRKVLSDDLLTLSVRFNEMSLRAHAAGVGKPMSADVVRAGMLIRLNTFLSGAAGVQPEVASMYVDYLNHDITPVIPSLGTVGEADITLASHIGLAMIGEWDVFYQGKRLPAAEVMKQLNIAPLKPVGKDFLSILSTNSLTAGQATLAALDTQAFLDKQVRLFAFMLEGFNGNVAPFSETAVAARPYAAMAQEAGRIRAALVGSDLWRRSADRALQDPLSFRTMAYTLGVVQENLLRLAEDLQVQINASDDNPLVLRQAVIARDAAQSDQLRAYRVTSEQGEGAIYPTANFNFLPVASKVEYLNLSLAKLAESMVQQLIRLENPELTGLPRFLAAKTNHGHAFGAIQKPFVEESIRIKLLAQPASLYGATLAGNIEDTTSMSGLAVRNTEQILDALYHIAAFQLLEGAQALELRDGFAPSASSKALLASYRQRVPFIDQDMPYSGYIEESAKFWRAYR</sequence>
<dbReference type="InterPro" id="IPR024083">
    <property type="entry name" value="Fumarase/histidase_N"/>
</dbReference>
<dbReference type="PATRIC" id="fig|1247726.3.peg.403"/>
<reference evidence="1 2" key="1">
    <citation type="journal article" date="2014" name="Microbiology">
        <title>Unravelling the complete genome sequence of Advenella mimigardefordensis strain DPN7T and novel insights in the catabolism of the xenobiotic polythioester precursor 3,3'-dithiodipropionate.</title>
        <authorList>
            <person name="Wubbeler J.H."/>
            <person name="Hiessl S."/>
            <person name="Schuldes J."/>
            <person name="Thurmer A."/>
            <person name="Daniel R."/>
            <person name="Steinbuchel A."/>
        </authorList>
    </citation>
    <scope>NUCLEOTIDE SEQUENCE [LARGE SCALE GENOMIC DNA]</scope>
    <source>
        <strain evidence="2">DSM 17166 / LMG 22922 / DPN7</strain>
    </source>
</reference>
<dbReference type="Pfam" id="PF00221">
    <property type="entry name" value="Lyase_aromatic"/>
    <property type="match status" value="1"/>
</dbReference>
<dbReference type="SUPFAM" id="SSF48557">
    <property type="entry name" value="L-aspartase-like"/>
    <property type="match status" value="1"/>
</dbReference>
<dbReference type="AlphaFoldDB" id="W0PAE5"/>
<dbReference type="PANTHER" id="PTHR10362">
    <property type="entry name" value="HISTIDINE AMMONIA-LYASE"/>
    <property type="match status" value="1"/>
</dbReference>
<dbReference type="Gene3D" id="1.10.275.10">
    <property type="entry name" value="Fumarase/aspartase (N-terminal domain)"/>
    <property type="match status" value="1"/>
</dbReference>
<keyword evidence="1" id="KW-0456">Lyase</keyword>
<dbReference type="Gene3D" id="1.20.200.10">
    <property type="entry name" value="Fumarase/aspartase (Central domain)"/>
    <property type="match status" value="1"/>
</dbReference>
<evidence type="ECO:0000313" key="2">
    <source>
        <dbReference type="Proteomes" id="UP000019095"/>
    </source>
</evidence>
<dbReference type="Proteomes" id="UP000019095">
    <property type="component" value="Chromosome"/>
</dbReference>
<organism evidence="1 2">
    <name type="scientific">Advenella mimigardefordensis (strain DSM 17166 / LMG 22922 / DPN7)</name>
    <dbReference type="NCBI Taxonomy" id="1247726"/>
    <lineage>
        <taxon>Bacteria</taxon>
        <taxon>Pseudomonadati</taxon>
        <taxon>Pseudomonadota</taxon>
        <taxon>Betaproteobacteria</taxon>
        <taxon>Burkholderiales</taxon>
        <taxon>Alcaligenaceae</taxon>
    </lineage>
</organism>
<dbReference type="RefSeq" id="WP_025371071.1">
    <property type="nucleotide sequence ID" value="NZ_CP003915.1"/>
</dbReference>
<dbReference type="HOGENOM" id="CLU_014801_4_2_4"/>
<dbReference type="OrthoDB" id="9806955at2"/>
<proteinExistence type="predicted"/>
<dbReference type="CDD" id="cd00332">
    <property type="entry name" value="PAL-HAL"/>
    <property type="match status" value="1"/>
</dbReference>
<dbReference type="STRING" id="1247726.MIM_c03650"/>
<protein>
    <submittedName>
        <fullName evidence="1">Phenylalanine/histidine ammonia-lyase</fullName>
    </submittedName>
</protein>
<evidence type="ECO:0000313" key="1">
    <source>
        <dbReference type="EMBL" id="AHG62467.1"/>
    </source>
</evidence>